<feature type="region of interest" description="Disordered" evidence="6">
    <location>
        <begin position="130"/>
        <end position="185"/>
    </location>
</feature>
<feature type="compositionally biased region" description="Basic and acidic residues" evidence="6">
    <location>
        <begin position="132"/>
        <end position="157"/>
    </location>
</feature>
<comment type="caution">
    <text evidence="8">The sequence shown here is derived from an EMBL/GenBank/DDBJ whole genome shotgun (WGS) entry which is preliminary data.</text>
</comment>
<proteinExistence type="predicted"/>
<evidence type="ECO:0000313" key="8">
    <source>
        <dbReference type="EMBL" id="ORX84417.1"/>
    </source>
</evidence>
<sequence>MSTAYKGSEVGGDTNFRRTWDREEYEKKALERERESERAKVKEKPTELLKARKEKLELDKYLGKSQVVQTAGAASKQPGFYCKICDCNIKDSVNYLDHINGKRHQSKLNRTMKVERSSIEDVRAKLAKLKKKKEEPEKELTFDERIEKAKKDEEKRKESRKARKKEKKRRKREQEEQDSESLDPELAAIMGFKKFKSSN</sequence>
<dbReference type="SMART" id="SM00451">
    <property type="entry name" value="ZnF_U1"/>
    <property type="match status" value="1"/>
</dbReference>
<dbReference type="STRING" id="1754192.A0A1Y1XFC4"/>
<dbReference type="GO" id="GO:0008270">
    <property type="term" value="F:zinc ion binding"/>
    <property type="evidence" value="ECO:0007669"/>
    <property type="project" value="UniProtKB-KW"/>
</dbReference>
<keyword evidence="2" id="KW-0479">Metal-binding</keyword>
<keyword evidence="4" id="KW-0862">Zinc</keyword>
<comment type="subcellular location">
    <subcellularLocation>
        <location evidence="1">Nucleus</location>
    </subcellularLocation>
</comment>
<dbReference type="InterPro" id="IPR003604">
    <property type="entry name" value="Matrin/U1-like-C_Znf_C2H2"/>
</dbReference>
<dbReference type="PROSITE" id="PS50171">
    <property type="entry name" value="ZF_MATRIN"/>
    <property type="match status" value="1"/>
</dbReference>
<dbReference type="InterPro" id="IPR000690">
    <property type="entry name" value="Matrin/U1-C_Znf_C2H2"/>
</dbReference>
<evidence type="ECO:0000256" key="5">
    <source>
        <dbReference type="ARBA" id="ARBA00023242"/>
    </source>
</evidence>
<evidence type="ECO:0000256" key="1">
    <source>
        <dbReference type="ARBA" id="ARBA00004123"/>
    </source>
</evidence>
<evidence type="ECO:0000256" key="4">
    <source>
        <dbReference type="ARBA" id="ARBA00022833"/>
    </source>
</evidence>
<evidence type="ECO:0000256" key="3">
    <source>
        <dbReference type="ARBA" id="ARBA00022771"/>
    </source>
</evidence>
<keyword evidence="3" id="KW-0863">Zinc-finger</keyword>
<dbReference type="OrthoDB" id="30343at2759"/>
<dbReference type="Proteomes" id="UP000193944">
    <property type="component" value="Unassembled WGS sequence"/>
</dbReference>
<dbReference type="InterPro" id="IPR040107">
    <property type="entry name" value="Snu23"/>
</dbReference>
<protein>
    <recommendedName>
        <fullName evidence="7">Matrin-type domain-containing protein</fullName>
    </recommendedName>
</protein>
<dbReference type="PANTHER" id="PTHR45986:SF1">
    <property type="entry name" value="ZINC FINGER MATRIN-TYPE PROTEIN 2"/>
    <property type="match status" value="1"/>
</dbReference>
<feature type="compositionally biased region" description="Basic residues" evidence="6">
    <location>
        <begin position="158"/>
        <end position="171"/>
    </location>
</feature>
<evidence type="ECO:0000259" key="7">
    <source>
        <dbReference type="PROSITE" id="PS50171"/>
    </source>
</evidence>
<gene>
    <name evidence="8" type="ORF">BCR32DRAFT_266295</name>
</gene>
<dbReference type="SUPFAM" id="SSF57667">
    <property type="entry name" value="beta-beta-alpha zinc fingers"/>
    <property type="match status" value="1"/>
</dbReference>
<reference evidence="8 9" key="2">
    <citation type="submission" date="2016-08" db="EMBL/GenBank/DDBJ databases">
        <title>Pervasive Adenine N6-methylation of Active Genes in Fungi.</title>
        <authorList>
            <consortium name="DOE Joint Genome Institute"/>
            <person name="Mondo S.J."/>
            <person name="Dannebaum R.O."/>
            <person name="Kuo R.C."/>
            <person name="Labutti K."/>
            <person name="Haridas S."/>
            <person name="Kuo A."/>
            <person name="Salamov A."/>
            <person name="Ahrendt S.R."/>
            <person name="Lipzen A."/>
            <person name="Sullivan W."/>
            <person name="Andreopoulos W.B."/>
            <person name="Clum A."/>
            <person name="Lindquist E."/>
            <person name="Daum C."/>
            <person name="Ramamoorthy G.K."/>
            <person name="Gryganskyi A."/>
            <person name="Culley D."/>
            <person name="Magnuson J.K."/>
            <person name="James T.Y."/>
            <person name="O'Malley M.A."/>
            <person name="Stajich J.E."/>
            <person name="Spatafora J.W."/>
            <person name="Visel A."/>
            <person name="Grigoriev I.V."/>
        </authorList>
    </citation>
    <scope>NUCLEOTIDE SEQUENCE [LARGE SCALE GENOMIC DNA]</scope>
    <source>
        <strain evidence="8 9">S4</strain>
    </source>
</reference>
<dbReference type="EMBL" id="MCFG01000052">
    <property type="protein sequence ID" value="ORX84417.1"/>
    <property type="molecule type" value="Genomic_DNA"/>
</dbReference>
<evidence type="ECO:0000313" key="9">
    <source>
        <dbReference type="Proteomes" id="UP000193944"/>
    </source>
</evidence>
<dbReference type="PANTHER" id="PTHR45986">
    <property type="entry name" value="ZINC FINGER MATRIN-TYPE PROTEIN 2"/>
    <property type="match status" value="1"/>
</dbReference>
<dbReference type="Pfam" id="PF12171">
    <property type="entry name" value="zf-C2H2_jaz"/>
    <property type="match status" value="1"/>
</dbReference>
<dbReference type="GO" id="GO:0005681">
    <property type="term" value="C:spliceosomal complex"/>
    <property type="evidence" value="ECO:0007669"/>
    <property type="project" value="InterPro"/>
</dbReference>
<organism evidence="8 9">
    <name type="scientific">Anaeromyces robustus</name>
    <dbReference type="NCBI Taxonomy" id="1754192"/>
    <lineage>
        <taxon>Eukaryota</taxon>
        <taxon>Fungi</taxon>
        <taxon>Fungi incertae sedis</taxon>
        <taxon>Chytridiomycota</taxon>
        <taxon>Chytridiomycota incertae sedis</taxon>
        <taxon>Neocallimastigomycetes</taxon>
        <taxon>Neocallimastigales</taxon>
        <taxon>Neocallimastigaceae</taxon>
        <taxon>Anaeromyces</taxon>
    </lineage>
</organism>
<name>A0A1Y1XFC4_9FUNG</name>
<keyword evidence="9" id="KW-1185">Reference proteome</keyword>
<evidence type="ECO:0000256" key="2">
    <source>
        <dbReference type="ARBA" id="ARBA00022723"/>
    </source>
</evidence>
<dbReference type="Gene3D" id="3.30.160.60">
    <property type="entry name" value="Classic Zinc Finger"/>
    <property type="match status" value="1"/>
</dbReference>
<evidence type="ECO:0000256" key="6">
    <source>
        <dbReference type="SAM" id="MobiDB-lite"/>
    </source>
</evidence>
<keyword evidence="5" id="KW-0539">Nucleus</keyword>
<dbReference type="InterPro" id="IPR022755">
    <property type="entry name" value="Znf_C2H2_jaz"/>
</dbReference>
<dbReference type="AlphaFoldDB" id="A0A1Y1XFC4"/>
<reference evidence="8 9" key="1">
    <citation type="submission" date="2016-08" db="EMBL/GenBank/DDBJ databases">
        <title>A Parts List for Fungal Cellulosomes Revealed by Comparative Genomics.</title>
        <authorList>
            <consortium name="DOE Joint Genome Institute"/>
            <person name="Haitjema C.H."/>
            <person name="Gilmore S.P."/>
            <person name="Henske J.K."/>
            <person name="Solomon K.V."/>
            <person name="De Groot R."/>
            <person name="Kuo A."/>
            <person name="Mondo S.J."/>
            <person name="Salamov A.A."/>
            <person name="Labutti K."/>
            <person name="Zhao Z."/>
            <person name="Chiniquy J."/>
            <person name="Barry K."/>
            <person name="Brewer H.M."/>
            <person name="Purvine S.O."/>
            <person name="Wright A.T."/>
            <person name="Boxma B."/>
            <person name="Van Alen T."/>
            <person name="Hackstein J.H."/>
            <person name="Baker S.E."/>
            <person name="Grigoriev I.V."/>
            <person name="O'Malley M.A."/>
        </authorList>
    </citation>
    <scope>NUCLEOTIDE SEQUENCE [LARGE SCALE GENOMIC DNA]</scope>
    <source>
        <strain evidence="8 9">S4</strain>
    </source>
</reference>
<dbReference type="GO" id="GO:0003676">
    <property type="term" value="F:nucleic acid binding"/>
    <property type="evidence" value="ECO:0007669"/>
    <property type="project" value="InterPro"/>
</dbReference>
<dbReference type="FunFam" id="3.30.160.60:FF:002461">
    <property type="entry name" value="Zinc finger matrin-type protein 2"/>
    <property type="match status" value="1"/>
</dbReference>
<dbReference type="GO" id="GO:0000398">
    <property type="term" value="P:mRNA splicing, via spliceosome"/>
    <property type="evidence" value="ECO:0007669"/>
    <property type="project" value="InterPro"/>
</dbReference>
<accession>A0A1Y1XFC4</accession>
<dbReference type="GO" id="GO:0046540">
    <property type="term" value="C:U4/U6 x U5 tri-snRNP complex"/>
    <property type="evidence" value="ECO:0007669"/>
    <property type="project" value="TreeGrafter"/>
</dbReference>
<feature type="domain" description="Matrin-type" evidence="7">
    <location>
        <begin position="80"/>
        <end position="110"/>
    </location>
</feature>
<dbReference type="InterPro" id="IPR036236">
    <property type="entry name" value="Znf_C2H2_sf"/>
</dbReference>